<dbReference type="EMBL" id="WJBH02000002">
    <property type="protein sequence ID" value="KAI9563063.1"/>
    <property type="molecule type" value="Genomic_DNA"/>
</dbReference>
<feature type="compositionally biased region" description="Basic and acidic residues" evidence="10">
    <location>
        <begin position="73"/>
        <end position="82"/>
    </location>
</feature>
<dbReference type="GO" id="GO:0016051">
    <property type="term" value="P:carbohydrate biosynthetic process"/>
    <property type="evidence" value="ECO:0007669"/>
    <property type="project" value="InterPro"/>
</dbReference>
<keyword evidence="3 9" id="KW-0808">Transferase</keyword>
<accession>A0AAD5LIS1</accession>
<dbReference type="Pfam" id="PF03567">
    <property type="entry name" value="Sulfotransfer_2"/>
    <property type="match status" value="2"/>
</dbReference>
<keyword evidence="4 9" id="KW-0812">Transmembrane</keyword>
<feature type="region of interest" description="Disordered" evidence="10">
    <location>
        <begin position="57"/>
        <end position="82"/>
    </location>
</feature>
<comment type="subcellular location">
    <subcellularLocation>
        <location evidence="1 9">Golgi apparatus membrane</location>
        <topology evidence="1 9">Single-pass type II membrane protein</topology>
    </subcellularLocation>
</comment>
<keyword evidence="9" id="KW-0735">Signal-anchor</keyword>
<evidence type="ECO:0000256" key="3">
    <source>
        <dbReference type="ARBA" id="ARBA00022679"/>
    </source>
</evidence>
<evidence type="ECO:0000313" key="11">
    <source>
        <dbReference type="EMBL" id="KAI9563063.1"/>
    </source>
</evidence>
<keyword evidence="9" id="KW-0119">Carbohydrate metabolism</keyword>
<evidence type="ECO:0000256" key="10">
    <source>
        <dbReference type="SAM" id="MobiDB-lite"/>
    </source>
</evidence>
<comment type="similarity">
    <text evidence="2 9">Belongs to the sulfotransferase 2 family.</text>
</comment>
<sequence>MKNFTVIHKIGRCIPKGDWKDLLYITIFILISGNLFVSQNILLILASGGQQSVNSHHYGTKSAVGSSAGSNHLVEHGDKSPEDKLLNLSHPSSVISEKDKIFRSPTGFLLNHPTSTVGNVDINYDIERKEDIIEKEKRHRYLLRSERIRNVCKSRAVVSNPPVFTTSKKRRLVRSPLAANAPVPVQVENPVTSHFSLAPSFRTMGCFLNKVASSSLVSAFLLVRGLAPSLSSPHRFSGHLLPKSLKEFKFANETYFKFMFVRHPMDRMLSCYLDKMVNSQHHSLPAFRAFVKNRANQIIRNQHDRGNKPQRRSLLWASKGPSLIWKQLKSKVAYRLEETGFLGITSDGQNTEMIKKQSHPTTIFSQRTKASASTYMLNTTESKPTFEEFLEFVLDTDLQGSGYDSHWVPFHRYCSPCSVSYDVIGKLETAFEDFQYIWKTSGLETKVPVPWINRKTIPSKFKIALEKKYYSSLPRKLILRFYDAFRMDFELFDYSINEVLIKAGYETL</sequence>
<keyword evidence="6 9" id="KW-0333">Golgi apparatus</keyword>
<feature type="transmembrane region" description="Helical" evidence="9">
    <location>
        <begin position="21"/>
        <end position="46"/>
    </location>
</feature>
<evidence type="ECO:0000256" key="4">
    <source>
        <dbReference type="ARBA" id="ARBA00022692"/>
    </source>
</evidence>
<evidence type="ECO:0000256" key="9">
    <source>
        <dbReference type="RuleBase" id="RU364020"/>
    </source>
</evidence>
<feature type="compositionally biased region" description="Polar residues" evidence="10">
    <location>
        <begin position="57"/>
        <end position="70"/>
    </location>
</feature>
<protein>
    <recommendedName>
        <fullName evidence="9">Carbohydrate sulfotransferase</fullName>
        <ecNumber evidence="9">2.8.2.-</ecNumber>
    </recommendedName>
</protein>
<proteinExistence type="inferred from homology"/>
<dbReference type="GO" id="GO:0008146">
    <property type="term" value="F:sulfotransferase activity"/>
    <property type="evidence" value="ECO:0007669"/>
    <property type="project" value="InterPro"/>
</dbReference>
<reference evidence="11 12" key="1">
    <citation type="submission" date="2022-05" db="EMBL/GenBank/DDBJ databases">
        <title>A multi-omics perspective on studying reproductive biology in Daphnia sinensis.</title>
        <authorList>
            <person name="Jia J."/>
        </authorList>
    </citation>
    <scope>NUCLEOTIDE SEQUENCE [LARGE SCALE GENOMIC DNA]</scope>
    <source>
        <strain evidence="11 12">WSL</strain>
    </source>
</reference>
<evidence type="ECO:0000256" key="6">
    <source>
        <dbReference type="ARBA" id="ARBA00023034"/>
    </source>
</evidence>
<name>A0AAD5LIS1_9CRUS</name>
<dbReference type="InterPro" id="IPR018011">
    <property type="entry name" value="Carb_sulfotrans_8-10"/>
</dbReference>
<keyword evidence="12" id="KW-1185">Reference proteome</keyword>
<evidence type="ECO:0000256" key="2">
    <source>
        <dbReference type="ARBA" id="ARBA00006339"/>
    </source>
</evidence>
<keyword evidence="8 9" id="KW-0325">Glycoprotein</keyword>
<evidence type="ECO:0000256" key="8">
    <source>
        <dbReference type="ARBA" id="ARBA00023180"/>
    </source>
</evidence>
<dbReference type="GO" id="GO:0000139">
    <property type="term" value="C:Golgi membrane"/>
    <property type="evidence" value="ECO:0007669"/>
    <property type="project" value="UniProtKB-SubCell"/>
</dbReference>
<dbReference type="PANTHER" id="PTHR12137">
    <property type="entry name" value="CARBOHYDRATE SULFOTRANSFERASE"/>
    <property type="match status" value="1"/>
</dbReference>
<organism evidence="11 12">
    <name type="scientific">Daphnia sinensis</name>
    <dbReference type="NCBI Taxonomy" id="1820382"/>
    <lineage>
        <taxon>Eukaryota</taxon>
        <taxon>Metazoa</taxon>
        <taxon>Ecdysozoa</taxon>
        <taxon>Arthropoda</taxon>
        <taxon>Crustacea</taxon>
        <taxon>Branchiopoda</taxon>
        <taxon>Diplostraca</taxon>
        <taxon>Cladocera</taxon>
        <taxon>Anomopoda</taxon>
        <taxon>Daphniidae</taxon>
        <taxon>Daphnia</taxon>
        <taxon>Daphnia similis group</taxon>
    </lineage>
</organism>
<evidence type="ECO:0000313" key="12">
    <source>
        <dbReference type="Proteomes" id="UP000820818"/>
    </source>
</evidence>
<dbReference type="AlphaFoldDB" id="A0AAD5LIS1"/>
<keyword evidence="7 9" id="KW-0472">Membrane</keyword>
<evidence type="ECO:0000256" key="1">
    <source>
        <dbReference type="ARBA" id="ARBA00004323"/>
    </source>
</evidence>
<dbReference type="EC" id="2.8.2.-" evidence="9"/>
<dbReference type="InterPro" id="IPR005331">
    <property type="entry name" value="Sulfotransferase"/>
</dbReference>
<dbReference type="PANTHER" id="PTHR12137:SF54">
    <property type="entry name" value="CARBOHYDRATE SULFOTRANSFERASE"/>
    <property type="match status" value="1"/>
</dbReference>
<comment type="caution">
    <text evidence="11">The sequence shown here is derived from an EMBL/GenBank/DDBJ whole genome shotgun (WGS) entry which is preliminary data.</text>
</comment>
<gene>
    <name evidence="11" type="ORF">GHT06_010520</name>
</gene>
<keyword evidence="5 9" id="KW-1133">Transmembrane helix</keyword>
<evidence type="ECO:0000256" key="5">
    <source>
        <dbReference type="ARBA" id="ARBA00022989"/>
    </source>
</evidence>
<evidence type="ECO:0000256" key="7">
    <source>
        <dbReference type="ARBA" id="ARBA00023136"/>
    </source>
</evidence>
<dbReference type="Proteomes" id="UP000820818">
    <property type="component" value="Linkage Group LG2"/>
</dbReference>